<protein>
    <submittedName>
        <fullName evidence="2">Uncharacterized protein</fullName>
    </submittedName>
</protein>
<proteinExistence type="predicted"/>
<accession>A0A915JRZ4</accession>
<organism evidence="1 2">
    <name type="scientific">Romanomermis culicivorax</name>
    <name type="common">Nematode worm</name>
    <dbReference type="NCBI Taxonomy" id="13658"/>
    <lineage>
        <taxon>Eukaryota</taxon>
        <taxon>Metazoa</taxon>
        <taxon>Ecdysozoa</taxon>
        <taxon>Nematoda</taxon>
        <taxon>Enoplea</taxon>
        <taxon>Dorylaimia</taxon>
        <taxon>Mermithida</taxon>
        <taxon>Mermithoidea</taxon>
        <taxon>Mermithidae</taxon>
        <taxon>Romanomermis</taxon>
    </lineage>
</organism>
<keyword evidence="1" id="KW-1185">Reference proteome</keyword>
<name>A0A915JRZ4_ROMCU</name>
<sequence>MTFLSFFNADCDGSRFETFGKLQTKWENEILRSDEKPHSKILALNYASLIPGFHALACFECSQGKDCSSRCFDADACVKVTIGSKVTKGCYYYDDGVDERALVSSSCGQTQILYDRALICYCRDLDYCNKGHHEKY</sequence>
<dbReference type="WBParaSite" id="nRc.2.0.1.t28878-RA">
    <property type="protein sequence ID" value="nRc.2.0.1.t28878-RA"/>
    <property type="gene ID" value="nRc.2.0.1.g28878"/>
</dbReference>
<reference evidence="2" key="1">
    <citation type="submission" date="2022-11" db="UniProtKB">
        <authorList>
            <consortium name="WormBaseParasite"/>
        </authorList>
    </citation>
    <scope>IDENTIFICATION</scope>
</reference>
<evidence type="ECO:0000313" key="1">
    <source>
        <dbReference type="Proteomes" id="UP000887565"/>
    </source>
</evidence>
<evidence type="ECO:0000313" key="2">
    <source>
        <dbReference type="WBParaSite" id="nRc.2.0.1.t28878-RA"/>
    </source>
</evidence>
<dbReference type="Proteomes" id="UP000887565">
    <property type="component" value="Unplaced"/>
</dbReference>
<dbReference type="AlphaFoldDB" id="A0A915JRZ4"/>